<dbReference type="RefSeq" id="WP_144261707.1">
    <property type="nucleotide sequence ID" value="NZ_QMDX01000004.1"/>
</dbReference>
<evidence type="ECO:0000256" key="1">
    <source>
        <dbReference type="ARBA" id="ARBA00023002"/>
    </source>
</evidence>
<proteinExistence type="predicted"/>
<evidence type="ECO:0000313" key="4">
    <source>
        <dbReference type="Proteomes" id="UP000319894"/>
    </source>
</evidence>
<sequence>MSRSDAAAEVNGVGFLLPQVGPDPAEVAVRAEELGYDSVWLGELWYTAAPVKLAEIVERTEAVEVGAAILNVYSRTPATLAMTAATLQRDSGGRFTLGLGTSTRKSIEDLHGLSFDDPNPARRAHECIELVREFLEGGGRVDYDGQVFHAADFPALGSRVPLYGAALGPANRRVVARLCDGWIPHNVPFPALPEAFDYIREHTPPDRDAEDITVAPYVPAAVHEDPAEARDAIRGHVAYYVGNGEGYRRAVADRFPDGADAVAEAWRSGEREAARAAVTDEMVAALGVAGTPEAARGQFADLRAMDVLDRPLVTIPQDAPGMLDATIEALAPGG</sequence>
<comment type="caution">
    <text evidence="3">The sequence shown here is derived from an EMBL/GenBank/DDBJ whole genome shotgun (WGS) entry which is preliminary data.</text>
</comment>
<dbReference type="AlphaFoldDB" id="A0A554NBA6"/>
<dbReference type="InterPro" id="IPR011251">
    <property type="entry name" value="Luciferase-like_dom"/>
</dbReference>
<dbReference type="GO" id="GO:0016705">
    <property type="term" value="F:oxidoreductase activity, acting on paired donors, with incorporation or reduction of molecular oxygen"/>
    <property type="evidence" value="ECO:0007669"/>
    <property type="project" value="InterPro"/>
</dbReference>
<name>A0A554NBA6_9EURY</name>
<evidence type="ECO:0000313" key="3">
    <source>
        <dbReference type="EMBL" id="TSD14260.1"/>
    </source>
</evidence>
<dbReference type="PANTHER" id="PTHR43244:SF1">
    <property type="entry name" value="5,10-METHYLENETETRAHYDROMETHANOPTERIN REDUCTASE"/>
    <property type="match status" value="1"/>
</dbReference>
<gene>
    <name evidence="3" type="ORF">DP107_08390</name>
</gene>
<dbReference type="OrthoDB" id="167712at2157"/>
<accession>A0A554NBA6</accession>
<dbReference type="InParanoid" id="A0A554NBA6"/>
<evidence type="ECO:0000259" key="2">
    <source>
        <dbReference type="Pfam" id="PF00296"/>
    </source>
</evidence>
<dbReference type="PANTHER" id="PTHR43244">
    <property type="match status" value="1"/>
</dbReference>
<dbReference type="EMBL" id="QMDX01000004">
    <property type="protein sequence ID" value="TSD14260.1"/>
    <property type="molecule type" value="Genomic_DNA"/>
</dbReference>
<dbReference type="Pfam" id="PF00296">
    <property type="entry name" value="Bac_luciferase"/>
    <property type="match status" value="1"/>
</dbReference>
<dbReference type="InterPro" id="IPR050564">
    <property type="entry name" value="F420-G6PD/mer"/>
</dbReference>
<dbReference type="Proteomes" id="UP000319894">
    <property type="component" value="Unassembled WGS sequence"/>
</dbReference>
<organism evidence="3 4">
    <name type="scientific">Haloglomus irregulare</name>
    <dbReference type="NCBI Taxonomy" id="2234134"/>
    <lineage>
        <taxon>Archaea</taxon>
        <taxon>Methanobacteriati</taxon>
        <taxon>Methanobacteriota</taxon>
        <taxon>Stenosarchaea group</taxon>
        <taxon>Halobacteria</taxon>
        <taxon>Halobacteriales</taxon>
        <taxon>Natronomonadaceae</taxon>
        <taxon>Haloglomus</taxon>
    </lineage>
</organism>
<dbReference type="Gene3D" id="3.20.20.30">
    <property type="entry name" value="Luciferase-like domain"/>
    <property type="match status" value="1"/>
</dbReference>
<reference evidence="3 4" key="1">
    <citation type="submission" date="2018-06" db="EMBL/GenBank/DDBJ databases">
        <title>Natronomonas sp. F16-60 a new haloarchaeon isolated from a solar saltern of Isla Cristina, Huelva, Spain.</title>
        <authorList>
            <person name="Duran-Viseras A."/>
            <person name="Sanchez-Porro C."/>
            <person name="Ventosa A."/>
        </authorList>
    </citation>
    <scope>NUCLEOTIDE SEQUENCE [LARGE SCALE GENOMIC DNA]</scope>
    <source>
        <strain evidence="3 4">F16-60</strain>
    </source>
</reference>
<dbReference type="SUPFAM" id="SSF51679">
    <property type="entry name" value="Bacterial luciferase-like"/>
    <property type="match status" value="1"/>
</dbReference>
<dbReference type="InterPro" id="IPR036661">
    <property type="entry name" value="Luciferase-like_sf"/>
</dbReference>
<protein>
    <submittedName>
        <fullName evidence="3">LLM class flavin-dependent oxidoreductase</fullName>
    </submittedName>
</protein>
<keyword evidence="1" id="KW-0560">Oxidoreductase</keyword>
<keyword evidence="4" id="KW-1185">Reference proteome</keyword>
<feature type="domain" description="Luciferase-like" evidence="2">
    <location>
        <begin position="25"/>
        <end position="304"/>
    </location>
</feature>